<protein>
    <submittedName>
        <fullName evidence="7">Uncharacterized protein</fullName>
    </submittedName>
</protein>
<dbReference type="EMBL" id="JAIZAY010000009">
    <property type="protein sequence ID" value="KAJ8035906.1"/>
    <property type="molecule type" value="Genomic_DNA"/>
</dbReference>
<dbReference type="AlphaFoldDB" id="A0A9Q1BZP3"/>
<accession>A0A9Q1BZP3</accession>
<comment type="caution">
    <text evidence="7">The sequence shown here is derived from an EMBL/GenBank/DDBJ whole genome shotgun (WGS) entry which is preliminary data.</text>
</comment>
<evidence type="ECO:0000256" key="4">
    <source>
        <dbReference type="ARBA" id="ARBA00022989"/>
    </source>
</evidence>
<dbReference type="OrthoDB" id="10071849at2759"/>
<gene>
    <name evidence="7" type="ORF">HOLleu_19727</name>
</gene>
<evidence type="ECO:0000256" key="3">
    <source>
        <dbReference type="ARBA" id="ARBA00022692"/>
    </source>
</evidence>
<keyword evidence="5 6" id="KW-0472">Membrane</keyword>
<comment type="similarity">
    <text evidence="2">Belongs to the MS4A family.</text>
</comment>
<evidence type="ECO:0000313" key="7">
    <source>
        <dbReference type="EMBL" id="KAJ8035906.1"/>
    </source>
</evidence>
<evidence type="ECO:0000256" key="1">
    <source>
        <dbReference type="ARBA" id="ARBA00004141"/>
    </source>
</evidence>
<evidence type="ECO:0000313" key="8">
    <source>
        <dbReference type="Proteomes" id="UP001152320"/>
    </source>
</evidence>
<keyword evidence="4 6" id="KW-1133">Transmembrane helix</keyword>
<feature type="transmembrane region" description="Helical" evidence="6">
    <location>
        <begin position="101"/>
        <end position="125"/>
    </location>
</feature>
<comment type="subcellular location">
    <subcellularLocation>
        <location evidence="1">Membrane</location>
        <topology evidence="1">Multi-pass membrane protein</topology>
    </subcellularLocation>
</comment>
<reference evidence="7" key="1">
    <citation type="submission" date="2021-10" db="EMBL/GenBank/DDBJ databases">
        <title>Tropical sea cucumber genome reveals ecological adaptation and Cuvierian tubules defense mechanism.</title>
        <authorList>
            <person name="Chen T."/>
        </authorList>
    </citation>
    <scope>NUCLEOTIDE SEQUENCE</scope>
    <source>
        <strain evidence="7">Nanhai2018</strain>
        <tissue evidence="7">Muscle</tissue>
    </source>
</reference>
<proteinExistence type="inferred from homology"/>
<dbReference type="Proteomes" id="UP001152320">
    <property type="component" value="Chromosome 9"/>
</dbReference>
<keyword evidence="3 6" id="KW-0812">Transmembrane</keyword>
<dbReference type="PANTHER" id="PTHR23320:SF165">
    <property type="entry name" value="MARVEL DOMAIN-CONTAINING PROTEIN"/>
    <property type="match status" value="1"/>
</dbReference>
<dbReference type="InterPro" id="IPR007237">
    <property type="entry name" value="CD20-like"/>
</dbReference>
<organism evidence="7 8">
    <name type="scientific">Holothuria leucospilota</name>
    <name type="common">Black long sea cucumber</name>
    <name type="synonym">Mertensiothuria leucospilota</name>
    <dbReference type="NCBI Taxonomy" id="206669"/>
    <lineage>
        <taxon>Eukaryota</taxon>
        <taxon>Metazoa</taxon>
        <taxon>Echinodermata</taxon>
        <taxon>Eleutherozoa</taxon>
        <taxon>Echinozoa</taxon>
        <taxon>Holothuroidea</taxon>
        <taxon>Aspidochirotacea</taxon>
        <taxon>Aspidochirotida</taxon>
        <taxon>Holothuriidae</taxon>
        <taxon>Holothuria</taxon>
    </lineage>
</organism>
<dbReference type="InterPro" id="IPR030417">
    <property type="entry name" value="MS4A"/>
</dbReference>
<feature type="transmembrane region" description="Helical" evidence="6">
    <location>
        <begin position="48"/>
        <end position="70"/>
    </location>
</feature>
<dbReference type="Pfam" id="PF04103">
    <property type="entry name" value="CD20"/>
    <property type="match status" value="1"/>
</dbReference>
<feature type="transmembrane region" description="Helical" evidence="6">
    <location>
        <begin position="161"/>
        <end position="190"/>
    </location>
</feature>
<feature type="transmembrane region" description="Helical" evidence="6">
    <location>
        <begin position="76"/>
        <end position="94"/>
    </location>
</feature>
<name>A0A9Q1BZP3_HOLLE</name>
<evidence type="ECO:0000256" key="6">
    <source>
        <dbReference type="SAM" id="Phobius"/>
    </source>
</evidence>
<dbReference type="GO" id="GO:0016020">
    <property type="term" value="C:membrane"/>
    <property type="evidence" value="ECO:0007669"/>
    <property type="project" value="UniProtKB-SubCell"/>
</dbReference>
<dbReference type="PANTHER" id="PTHR23320">
    <property type="entry name" value="MEMBRANE-SPANNING 4-DOMAINS SUBFAMILY A MS4A -RELATED"/>
    <property type="match status" value="1"/>
</dbReference>
<evidence type="ECO:0000256" key="5">
    <source>
        <dbReference type="ARBA" id="ARBA00023136"/>
    </source>
</evidence>
<keyword evidence="8" id="KW-1185">Reference proteome</keyword>
<sequence length="270" mass="29487">MQPSGQQQALWGNHGYPVVSPVPPTTRSSSDGNLWGSSVRRAMGIIQIISGVIEFALGIALVSLPLRYFYHDNVAWGIWNGVFAVVTGCIGVYSKRSKCMVIAYMVLSIIAAVMSGACCISTSSVTPYLGYQHNSQKYSDYWYYGWRYDYDRGYMYATAHYAIYIVLDIVFALQMLISIIGASFTCGALYSSSNQQQVMFQINPQVASQPFGPAPPYTSVATQSQPPTVSFNSLQQPAFHQTGMIGTTSNPTNQAQTNTMGVIATNKAPN</sequence>
<evidence type="ECO:0000256" key="2">
    <source>
        <dbReference type="ARBA" id="ARBA00009565"/>
    </source>
</evidence>